<name>B9T193_RICCO</name>
<dbReference type="FunCoup" id="B9T193">
    <property type="interactions" value="1685"/>
</dbReference>
<dbReference type="PANTHER" id="PTHR14898">
    <property type="entry name" value="ENHANCER OF POLYCOMB"/>
    <property type="match status" value="1"/>
</dbReference>
<dbReference type="GO" id="GO:0032777">
    <property type="term" value="C:piccolo histone acetyltransferase complex"/>
    <property type="evidence" value="ECO:0000318"/>
    <property type="project" value="GO_Central"/>
</dbReference>
<dbReference type="OrthoDB" id="435275at2759"/>
<evidence type="ECO:0000256" key="2">
    <source>
        <dbReference type="ARBA" id="ARBA00008035"/>
    </source>
</evidence>
<proteinExistence type="inferred from homology"/>
<dbReference type="OMA" id="WLKKFNS"/>
<gene>
    <name evidence="8" type="ORF">RCOM_0760190</name>
</gene>
<sequence>MPSVGMRRSTRVFGVVKGVDGARVLRSGRRLLIGAGENKFKRANDGDEWLHTMIKNHHHNHNNSPIMKCNKENGWTQTQTHVSKLKKERPSPVALGVGAGAGNEVAKKVNDSGNKMWGIVYSRKRRRMSGIDKLEILGRNKKFGIQFSRRQRRRVLKDNEVESFEPALLGIIVDGSCSSSGLAASFLHLVLGYIRRTNLSIAELVPFLLSESVKCAFASDGLRFLQDTTANRNGICKIFGGMSTVPIFSLDFSAVPFCFLCMHLRLAFRVKCLSFEPVNNSLDEDSSQEVISESEEDHSCGLVRTDTFLLTDNSGGKVSLHPSLIASKLAGRHSQYRNVLNSRGIQKRRSAFRRRRARNPSGVGIHKANGALVSDLISSRKNGIPFSTVVSKDKLRRSLRLTPAANLKEVNPTAVQTSRVMDSSSCSANLLVIESDRCYRMVGATVALEISDLKEWVLVVKKDGLTRCTHLAQKSMRPCSSNRITHDVIWTGDDSWKLEFPNRQDWLIFKDLYKECYDRNVPAPISKAIPVPGVREVLGYEDSSSLPFSRQDAYISFNNDEVVRALTKRTANYDMDCEDEEWLKKFNSEFFVESEEQEHLSEEKFELMIDTLERAFYSSPDDFVDGRAAVNFCIDLGRREVVEAVYGYWMKKQKQRRSALLRVFQLHQGKKASLIPKPGLRKRRSFKRQASQFGRGKKPSLLQAMAAEHDALEEQNAMRNLEAAKASAKSSVESAILKRRRAQMLMENADLAVYKAAMALRIAEAARTPNSTVTAEIQFLD</sequence>
<keyword evidence="3 6" id="KW-0805">Transcription regulation</keyword>
<dbReference type="AlphaFoldDB" id="B9T193"/>
<dbReference type="EMBL" id="EQ974329">
    <property type="protein sequence ID" value="EEF30368.1"/>
    <property type="molecule type" value="Genomic_DNA"/>
</dbReference>
<dbReference type="Pfam" id="PF10513">
    <property type="entry name" value="EPL1"/>
    <property type="match status" value="1"/>
</dbReference>
<dbReference type="InParanoid" id="B9T193"/>
<dbReference type="STRING" id="3988.B9T193"/>
<dbReference type="InterPro" id="IPR019542">
    <property type="entry name" value="Enhancer_polycomb-like_N"/>
</dbReference>
<evidence type="ECO:0000313" key="9">
    <source>
        <dbReference type="Proteomes" id="UP000008311"/>
    </source>
</evidence>
<evidence type="ECO:0000256" key="4">
    <source>
        <dbReference type="ARBA" id="ARBA00023163"/>
    </source>
</evidence>
<comment type="similarity">
    <text evidence="2 6">Belongs to the enhancer of polycomb family.</text>
</comment>
<feature type="domain" description="Enhancer of polycomb-like N-terminal" evidence="7">
    <location>
        <begin position="527"/>
        <end position="614"/>
    </location>
</feature>
<dbReference type="GO" id="GO:0035267">
    <property type="term" value="C:NuA4 histone acetyltransferase complex"/>
    <property type="evidence" value="ECO:0007669"/>
    <property type="project" value="InterPro"/>
</dbReference>
<dbReference type="InterPro" id="IPR024943">
    <property type="entry name" value="Enhancer_polycomb"/>
</dbReference>
<evidence type="ECO:0000259" key="7">
    <source>
        <dbReference type="Pfam" id="PF10513"/>
    </source>
</evidence>
<keyword evidence="9" id="KW-1185">Reference proteome</keyword>
<evidence type="ECO:0000256" key="1">
    <source>
        <dbReference type="ARBA" id="ARBA00004123"/>
    </source>
</evidence>
<dbReference type="GO" id="GO:0005634">
    <property type="term" value="C:nucleus"/>
    <property type="evidence" value="ECO:0007669"/>
    <property type="project" value="UniProtKB-SubCell"/>
</dbReference>
<dbReference type="Proteomes" id="UP000008311">
    <property type="component" value="Unassembled WGS sequence"/>
</dbReference>
<keyword evidence="4 6" id="KW-0804">Transcription</keyword>
<evidence type="ECO:0000256" key="6">
    <source>
        <dbReference type="RuleBase" id="RU361124"/>
    </source>
</evidence>
<dbReference type="KEGG" id="rcu:8275962"/>
<dbReference type="GO" id="GO:0006357">
    <property type="term" value="P:regulation of transcription by RNA polymerase II"/>
    <property type="evidence" value="ECO:0000318"/>
    <property type="project" value="GO_Central"/>
</dbReference>
<evidence type="ECO:0000313" key="8">
    <source>
        <dbReference type="EMBL" id="EEF30368.1"/>
    </source>
</evidence>
<evidence type="ECO:0000256" key="5">
    <source>
        <dbReference type="ARBA" id="ARBA00023242"/>
    </source>
</evidence>
<reference evidence="9" key="1">
    <citation type="journal article" date="2010" name="Nat. Biotechnol.">
        <title>Draft genome sequence of the oilseed species Ricinus communis.</title>
        <authorList>
            <person name="Chan A.P."/>
            <person name="Crabtree J."/>
            <person name="Zhao Q."/>
            <person name="Lorenzi H."/>
            <person name="Orvis J."/>
            <person name="Puiu D."/>
            <person name="Melake-Berhan A."/>
            <person name="Jones K.M."/>
            <person name="Redman J."/>
            <person name="Chen G."/>
            <person name="Cahoon E.B."/>
            <person name="Gedil M."/>
            <person name="Stanke M."/>
            <person name="Haas B.J."/>
            <person name="Wortman J.R."/>
            <person name="Fraser-Liggett C.M."/>
            <person name="Ravel J."/>
            <person name="Rabinowicz P.D."/>
        </authorList>
    </citation>
    <scope>NUCLEOTIDE SEQUENCE [LARGE SCALE GENOMIC DNA]</scope>
    <source>
        <strain evidence="9">cv. Hale</strain>
    </source>
</reference>
<keyword evidence="5 6" id="KW-0539">Nucleus</keyword>
<dbReference type="eggNOG" id="KOG2261">
    <property type="taxonomic scope" value="Eukaryota"/>
</dbReference>
<accession>B9T193</accession>
<protein>
    <recommendedName>
        <fullName evidence="6">Enhancer of polycomb-like protein</fullName>
    </recommendedName>
</protein>
<organism evidence="8 9">
    <name type="scientific">Ricinus communis</name>
    <name type="common">Castor bean</name>
    <dbReference type="NCBI Taxonomy" id="3988"/>
    <lineage>
        <taxon>Eukaryota</taxon>
        <taxon>Viridiplantae</taxon>
        <taxon>Streptophyta</taxon>
        <taxon>Embryophyta</taxon>
        <taxon>Tracheophyta</taxon>
        <taxon>Spermatophyta</taxon>
        <taxon>Magnoliopsida</taxon>
        <taxon>eudicotyledons</taxon>
        <taxon>Gunneridae</taxon>
        <taxon>Pentapetalae</taxon>
        <taxon>rosids</taxon>
        <taxon>fabids</taxon>
        <taxon>Malpighiales</taxon>
        <taxon>Euphorbiaceae</taxon>
        <taxon>Acalyphoideae</taxon>
        <taxon>Acalypheae</taxon>
        <taxon>Ricinus</taxon>
    </lineage>
</organism>
<evidence type="ECO:0000256" key="3">
    <source>
        <dbReference type="ARBA" id="ARBA00023015"/>
    </source>
</evidence>
<comment type="subcellular location">
    <subcellularLocation>
        <location evidence="1 6">Nucleus</location>
    </subcellularLocation>
</comment>